<evidence type="ECO:0000256" key="1">
    <source>
        <dbReference type="ARBA" id="ARBA00004167"/>
    </source>
</evidence>
<keyword evidence="4 6" id="KW-0472">Membrane</keyword>
<evidence type="ECO:0000313" key="7">
    <source>
        <dbReference type="EMBL" id="KAK5057823.1"/>
    </source>
</evidence>
<evidence type="ECO:0000256" key="6">
    <source>
        <dbReference type="SAM" id="Phobius"/>
    </source>
</evidence>
<feature type="region of interest" description="Disordered" evidence="5">
    <location>
        <begin position="233"/>
        <end position="252"/>
    </location>
</feature>
<feature type="region of interest" description="Disordered" evidence="5">
    <location>
        <begin position="163"/>
        <end position="194"/>
    </location>
</feature>
<protein>
    <recommendedName>
        <fullName evidence="9">Peptidase A1 domain-containing protein</fullName>
    </recommendedName>
</protein>
<dbReference type="EMBL" id="JAVRRD010000006">
    <property type="protein sequence ID" value="KAK5057823.1"/>
    <property type="molecule type" value="Genomic_DNA"/>
</dbReference>
<feature type="compositionally biased region" description="Low complexity" evidence="5">
    <location>
        <begin position="168"/>
        <end position="194"/>
    </location>
</feature>
<feature type="compositionally biased region" description="Basic and acidic residues" evidence="5">
    <location>
        <begin position="271"/>
        <end position="283"/>
    </location>
</feature>
<evidence type="ECO:0008006" key="9">
    <source>
        <dbReference type="Google" id="ProtNLM"/>
    </source>
</evidence>
<dbReference type="CDD" id="cd12087">
    <property type="entry name" value="TM_EGFR-like"/>
    <property type="match status" value="1"/>
</dbReference>
<evidence type="ECO:0000256" key="5">
    <source>
        <dbReference type="SAM" id="MobiDB-lite"/>
    </source>
</evidence>
<sequence>MALAQVPEVSPNGHVSIWYPVPLSNGSLLSLNAIDTLVMSYDTQWQAANASMWCLTTQTQNADTDLYTGQSLGSDLESTGNYIIHDLNSQIGGTEFPLPCHFAFVDPSNETDTYAGGSFIMVSTTGIASTWSLKDHAATQVSGSLTSTSIGVIATSLSTSAGTMPYTAQSSASSTSSSPEPASSAPNSSSKPSSKSLSSGAIAGIVLGVVFGIAGIAALVWWIMRKRRQARKSNNAAVSKLESPFESSAPEVTNEVHGRYWSQASELGSDVTKEHVAESETKPSQKIGPHEMAAPEAPTVVLDTQVREVANSDRWASEQSDDTPGRQHR</sequence>
<accession>A0AAV9NH94</accession>
<dbReference type="PANTHER" id="PTHR15549">
    <property type="entry name" value="PAIRED IMMUNOGLOBULIN-LIKE TYPE 2 RECEPTOR"/>
    <property type="match status" value="1"/>
</dbReference>
<reference evidence="7 8" key="1">
    <citation type="submission" date="2023-08" db="EMBL/GenBank/DDBJ databases">
        <title>Black Yeasts Isolated from many extreme environments.</title>
        <authorList>
            <person name="Coleine C."/>
            <person name="Stajich J.E."/>
            <person name="Selbmann L."/>
        </authorList>
    </citation>
    <scope>NUCLEOTIDE SEQUENCE [LARGE SCALE GENOMIC DNA]</scope>
    <source>
        <strain evidence="7 8">CCFEE 5792</strain>
    </source>
</reference>
<evidence type="ECO:0000313" key="8">
    <source>
        <dbReference type="Proteomes" id="UP001358417"/>
    </source>
</evidence>
<dbReference type="GO" id="GO:0016020">
    <property type="term" value="C:membrane"/>
    <property type="evidence" value="ECO:0007669"/>
    <property type="project" value="UniProtKB-SubCell"/>
</dbReference>
<gene>
    <name evidence="7" type="ORF">LTR84_011824</name>
</gene>
<organism evidence="7 8">
    <name type="scientific">Exophiala bonariae</name>
    <dbReference type="NCBI Taxonomy" id="1690606"/>
    <lineage>
        <taxon>Eukaryota</taxon>
        <taxon>Fungi</taxon>
        <taxon>Dikarya</taxon>
        <taxon>Ascomycota</taxon>
        <taxon>Pezizomycotina</taxon>
        <taxon>Eurotiomycetes</taxon>
        <taxon>Chaetothyriomycetidae</taxon>
        <taxon>Chaetothyriales</taxon>
        <taxon>Herpotrichiellaceae</taxon>
        <taxon>Exophiala</taxon>
    </lineage>
</organism>
<dbReference type="PANTHER" id="PTHR15549:SF27">
    <property type="entry name" value="CHITIN-BINDING TYPE-1 DOMAIN-CONTAINING PROTEIN"/>
    <property type="match status" value="1"/>
</dbReference>
<evidence type="ECO:0000256" key="3">
    <source>
        <dbReference type="ARBA" id="ARBA00022989"/>
    </source>
</evidence>
<comment type="subcellular location">
    <subcellularLocation>
        <location evidence="1">Membrane</location>
        <topology evidence="1">Single-pass membrane protein</topology>
    </subcellularLocation>
</comment>
<feature type="region of interest" description="Disordered" evidence="5">
    <location>
        <begin position="266"/>
        <end position="329"/>
    </location>
</feature>
<dbReference type="GO" id="GO:0071944">
    <property type="term" value="C:cell periphery"/>
    <property type="evidence" value="ECO:0007669"/>
    <property type="project" value="UniProtKB-ARBA"/>
</dbReference>
<dbReference type="RefSeq" id="XP_064708941.1">
    <property type="nucleotide sequence ID" value="XM_064855352.1"/>
</dbReference>
<dbReference type="GeneID" id="89979974"/>
<evidence type="ECO:0000256" key="4">
    <source>
        <dbReference type="ARBA" id="ARBA00023136"/>
    </source>
</evidence>
<dbReference type="InterPro" id="IPR051694">
    <property type="entry name" value="Immunoregulatory_rcpt-like"/>
</dbReference>
<feature type="transmembrane region" description="Helical" evidence="6">
    <location>
        <begin position="201"/>
        <end position="224"/>
    </location>
</feature>
<dbReference type="AlphaFoldDB" id="A0AAV9NH94"/>
<name>A0AAV9NH94_9EURO</name>
<keyword evidence="3 6" id="KW-1133">Transmembrane helix</keyword>
<comment type="caution">
    <text evidence="7">The sequence shown here is derived from an EMBL/GenBank/DDBJ whole genome shotgun (WGS) entry which is preliminary data.</text>
</comment>
<keyword evidence="2 6" id="KW-0812">Transmembrane</keyword>
<keyword evidence="8" id="KW-1185">Reference proteome</keyword>
<dbReference type="Proteomes" id="UP001358417">
    <property type="component" value="Unassembled WGS sequence"/>
</dbReference>
<evidence type="ECO:0000256" key="2">
    <source>
        <dbReference type="ARBA" id="ARBA00022692"/>
    </source>
</evidence>
<proteinExistence type="predicted"/>